<dbReference type="Pfam" id="PF00069">
    <property type="entry name" value="Pkinase"/>
    <property type="match status" value="1"/>
</dbReference>
<keyword evidence="2" id="KW-0723">Serine/threonine-protein kinase</keyword>
<dbReference type="GO" id="GO:0005524">
    <property type="term" value="F:ATP binding"/>
    <property type="evidence" value="ECO:0007669"/>
    <property type="project" value="UniProtKB-UniRule"/>
</dbReference>
<evidence type="ECO:0000256" key="9">
    <source>
        <dbReference type="PROSITE-ProRule" id="PRU10141"/>
    </source>
</evidence>
<accession>A0A368SLX4</accession>
<comment type="catalytic activity">
    <reaction evidence="8">
        <text>L-seryl-[protein] + ATP = O-phospho-L-seryl-[protein] + ADP + H(+)</text>
        <dbReference type="Rhea" id="RHEA:17989"/>
        <dbReference type="Rhea" id="RHEA-COMP:9863"/>
        <dbReference type="Rhea" id="RHEA-COMP:11604"/>
        <dbReference type="ChEBI" id="CHEBI:15378"/>
        <dbReference type="ChEBI" id="CHEBI:29999"/>
        <dbReference type="ChEBI" id="CHEBI:30616"/>
        <dbReference type="ChEBI" id="CHEBI:83421"/>
        <dbReference type="ChEBI" id="CHEBI:456216"/>
        <dbReference type="EC" id="2.7.11.1"/>
    </reaction>
</comment>
<dbReference type="EMBL" id="CM003536">
    <property type="protein sequence ID" value="RCV43437.1"/>
    <property type="molecule type" value="Genomic_DNA"/>
</dbReference>
<dbReference type="PROSITE" id="PS00107">
    <property type="entry name" value="PROTEIN_KINASE_ATP"/>
    <property type="match status" value="1"/>
</dbReference>
<evidence type="ECO:0000256" key="1">
    <source>
        <dbReference type="ARBA" id="ARBA00012513"/>
    </source>
</evidence>
<proteinExistence type="predicted"/>
<dbReference type="PANTHER" id="PTHR48005">
    <property type="entry name" value="LEUCINE RICH REPEAT KINASE 2"/>
    <property type="match status" value="1"/>
</dbReference>
<dbReference type="OrthoDB" id="633138at2759"/>
<dbReference type="InterPro" id="IPR051420">
    <property type="entry name" value="Ser_Thr_Kinases_DiverseReg"/>
</dbReference>
<reference evidence="11" key="1">
    <citation type="journal article" date="2012" name="Nat. Biotechnol.">
        <title>Reference genome sequence of the model plant Setaria.</title>
        <authorList>
            <person name="Bennetzen J.L."/>
            <person name="Schmutz J."/>
            <person name="Wang H."/>
            <person name="Percifield R."/>
            <person name="Hawkins J."/>
            <person name="Pontaroli A.C."/>
            <person name="Estep M."/>
            <person name="Feng L."/>
            <person name="Vaughn J.N."/>
            <person name="Grimwood J."/>
            <person name="Jenkins J."/>
            <person name="Barry K."/>
            <person name="Lindquist E."/>
            <person name="Hellsten U."/>
            <person name="Deshpande S."/>
            <person name="Wang X."/>
            <person name="Wu X."/>
            <person name="Mitros T."/>
            <person name="Triplett J."/>
            <person name="Yang X."/>
            <person name="Ye C.Y."/>
            <person name="Mauro-Herrera M."/>
            <person name="Wang L."/>
            <person name="Li P."/>
            <person name="Sharma M."/>
            <person name="Sharma R."/>
            <person name="Ronald P.C."/>
            <person name="Panaud O."/>
            <person name="Kellogg E.A."/>
            <person name="Brutnell T.P."/>
            <person name="Doust A.N."/>
            <person name="Tuskan G.A."/>
            <person name="Rokhsar D."/>
            <person name="Devos K.M."/>
        </authorList>
    </citation>
    <scope>NUCLEOTIDE SEQUENCE [LARGE SCALE GENOMIC DNA]</scope>
    <source>
        <strain evidence="11">Yugu1</strain>
    </source>
</reference>
<sequence>MGKRNRKGGRDGYLEKNQLRSCGLHDYCVTMKYSIGVPITSQQNDKYIIGTGGYGKVYKVELQDSKLVAVKKLHSNEDEVNDERFRRAGQRIRFWHKRTALVEDVAQAIAYLHYECNPPIIHRDITSNNILLDTRFEAYVSDFGTARILKPDSSNWNALAGTYGYIAPEKCDVYSFGVFVLEVVVGGGGGGGREILDLRSSPPTTIEEEGIVLLVKVAFSCLGASPQARPTMQEVYQASSSF</sequence>
<evidence type="ECO:0000256" key="3">
    <source>
        <dbReference type="ARBA" id="ARBA00022679"/>
    </source>
</evidence>
<dbReference type="InterPro" id="IPR017441">
    <property type="entry name" value="Protein_kinase_ATP_BS"/>
</dbReference>
<evidence type="ECO:0000256" key="8">
    <source>
        <dbReference type="ARBA" id="ARBA00048679"/>
    </source>
</evidence>
<dbReference type="InterPro" id="IPR011009">
    <property type="entry name" value="Kinase-like_dom_sf"/>
</dbReference>
<feature type="domain" description="Protein kinase" evidence="10">
    <location>
        <begin position="1"/>
        <end position="242"/>
    </location>
</feature>
<keyword evidence="5" id="KW-0418">Kinase</keyword>
<dbReference type="EC" id="2.7.11.1" evidence="1"/>
<dbReference type="GO" id="GO:0004674">
    <property type="term" value="F:protein serine/threonine kinase activity"/>
    <property type="evidence" value="ECO:0007669"/>
    <property type="project" value="UniProtKB-KW"/>
</dbReference>
<reference evidence="11" key="2">
    <citation type="submission" date="2015-07" db="EMBL/GenBank/DDBJ databases">
        <authorList>
            <person name="Noorani M."/>
        </authorList>
    </citation>
    <scope>NUCLEOTIDE SEQUENCE</scope>
    <source>
        <strain evidence="11">Yugu1</strain>
    </source>
</reference>
<evidence type="ECO:0000256" key="7">
    <source>
        <dbReference type="ARBA" id="ARBA00047899"/>
    </source>
</evidence>
<evidence type="ECO:0000313" key="11">
    <source>
        <dbReference type="EMBL" id="RCV43437.1"/>
    </source>
</evidence>
<keyword evidence="6 9" id="KW-0067">ATP-binding</keyword>
<evidence type="ECO:0000256" key="2">
    <source>
        <dbReference type="ARBA" id="ARBA00022527"/>
    </source>
</evidence>
<dbReference type="STRING" id="4555.A0A368SLX4"/>
<feature type="binding site" evidence="9">
    <location>
        <position position="72"/>
    </location>
    <ligand>
        <name>ATP</name>
        <dbReference type="ChEBI" id="CHEBI:30616"/>
    </ligand>
</feature>
<evidence type="ECO:0000256" key="5">
    <source>
        <dbReference type="ARBA" id="ARBA00022777"/>
    </source>
</evidence>
<organism evidence="11">
    <name type="scientific">Setaria italica</name>
    <name type="common">Foxtail millet</name>
    <name type="synonym">Panicum italicum</name>
    <dbReference type="NCBI Taxonomy" id="4555"/>
    <lineage>
        <taxon>Eukaryota</taxon>
        <taxon>Viridiplantae</taxon>
        <taxon>Streptophyta</taxon>
        <taxon>Embryophyta</taxon>
        <taxon>Tracheophyta</taxon>
        <taxon>Spermatophyta</taxon>
        <taxon>Magnoliopsida</taxon>
        <taxon>Liliopsida</taxon>
        <taxon>Poales</taxon>
        <taxon>Poaceae</taxon>
        <taxon>PACMAD clade</taxon>
        <taxon>Panicoideae</taxon>
        <taxon>Panicodae</taxon>
        <taxon>Paniceae</taxon>
        <taxon>Cenchrinae</taxon>
        <taxon>Setaria</taxon>
    </lineage>
</organism>
<dbReference type="SUPFAM" id="SSF56112">
    <property type="entry name" value="Protein kinase-like (PK-like)"/>
    <property type="match status" value="1"/>
</dbReference>
<keyword evidence="4 9" id="KW-0547">Nucleotide-binding</keyword>
<protein>
    <recommendedName>
        <fullName evidence="1">non-specific serine/threonine protein kinase</fullName>
        <ecNumber evidence="1">2.7.11.1</ecNumber>
    </recommendedName>
</protein>
<evidence type="ECO:0000259" key="10">
    <source>
        <dbReference type="PROSITE" id="PS50011"/>
    </source>
</evidence>
<dbReference type="PROSITE" id="PS00109">
    <property type="entry name" value="PROTEIN_KINASE_TYR"/>
    <property type="match status" value="1"/>
</dbReference>
<dbReference type="Gene3D" id="1.10.510.10">
    <property type="entry name" value="Transferase(Phosphotransferase) domain 1"/>
    <property type="match status" value="2"/>
</dbReference>
<dbReference type="PROSITE" id="PS50011">
    <property type="entry name" value="PROTEIN_KINASE_DOM"/>
    <property type="match status" value="1"/>
</dbReference>
<gene>
    <name evidence="11" type="ORF">SETIT_9G294400v2</name>
</gene>
<comment type="catalytic activity">
    <reaction evidence="7">
        <text>L-threonyl-[protein] + ATP = O-phospho-L-threonyl-[protein] + ADP + H(+)</text>
        <dbReference type="Rhea" id="RHEA:46608"/>
        <dbReference type="Rhea" id="RHEA-COMP:11060"/>
        <dbReference type="Rhea" id="RHEA-COMP:11605"/>
        <dbReference type="ChEBI" id="CHEBI:15378"/>
        <dbReference type="ChEBI" id="CHEBI:30013"/>
        <dbReference type="ChEBI" id="CHEBI:30616"/>
        <dbReference type="ChEBI" id="CHEBI:61977"/>
        <dbReference type="ChEBI" id="CHEBI:456216"/>
        <dbReference type="EC" id="2.7.11.1"/>
    </reaction>
</comment>
<dbReference type="InterPro" id="IPR000719">
    <property type="entry name" value="Prot_kinase_dom"/>
</dbReference>
<keyword evidence="3" id="KW-0808">Transferase</keyword>
<name>A0A368SLX4_SETIT</name>
<dbReference type="PANTHER" id="PTHR48005:SF70">
    <property type="entry name" value="MDIS1-INTERACTING RECEPTOR LIKE KINASE 2-LIKE"/>
    <property type="match status" value="1"/>
</dbReference>
<evidence type="ECO:0000256" key="4">
    <source>
        <dbReference type="ARBA" id="ARBA00022741"/>
    </source>
</evidence>
<dbReference type="InterPro" id="IPR008266">
    <property type="entry name" value="Tyr_kinase_AS"/>
</dbReference>
<evidence type="ECO:0000256" key="6">
    <source>
        <dbReference type="ARBA" id="ARBA00022840"/>
    </source>
</evidence>
<dbReference type="AlphaFoldDB" id="A0A368SLX4"/>